<evidence type="ECO:0000313" key="2">
    <source>
        <dbReference type="EMBL" id="TCT28824.1"/>
    </source>
</evidence>
<dbReference type="Proteomes" id="UP000295055">
    <property type="component" value="Unassembled WGS sequence"/>
</dbReference>
<comment type="caution">
    <text evidence="2">The sequence shown here is derived from an EMBL/GenBank/DDBJ whole genome shotgun (WGS) entry which is preliminary data.</text>
</comment>
<dbReference type="EMBL" id="SMAS01000015">
    <property type="protein sequence ID" value="TCT28824.1"/>
    <property type="molecule type" value="Genomic_DNA"/>
</dbReference>
<proteinExistence type="predicted"/>
<keyword evidence="1" id="KW-0732">Signal</keyword>
<reference evidence="2 3" key="1">
    <citation type="submission" date="2019-03" db="EMBL/GenBank/DDBJ databases">
        <title>Genomic analyses of the natural microbiome of Caenorhabditis elegans.</title>
        <authorList>
            <person name="Samuel B."/>
        </authorList>
    </citation>
    <scope>NUCLEOTIDE SEQUENCE [LARGE SCALE GENOMIC DNA]</scope>
    <source>
        <strain evidence="2 3">JUb102</strain>
    </source>
</reference>
<dbReference type="AlphaFoldDB" id="A0A4R3NCV2"/>
<feature type="signal peptide" evidence="1">
    <location>
        <begin position="1"/>
        <end position="19"/>
    </location>
</feature>
<accession>A0A4R3NCV2</accession>
<dbReference type="RefSeq" id="WP_132497291.1">
    <property type="nucleotide sequence ID" value="NZ_SMAS01000015.1"/>
</dbReference>
<evidence type="ECO:0000313" key="3">
    <source>
        <dbReference type="Proteomes" id="UP000295055"/>
    </source>
</evidence>
<name>A0A4R3NCV2_9GAMM</name>
<evidence type="ECO:0000256" key="1">
    <source>
        <dbReference type="SAM" id="SignalP"/>
    </source>
</evidence>
<organism evidence="2 3">
    <name type="scientific">Providencia alcalifaciens</name>
    <dbReference type="NCBI Taxonomy" id="126385"/>
    <lineage>
        <taxon>Bacteria</taxon>
        <taxon>Pseudomonadati</taxon>
        <taxon>Pseudomonadota</taxon>
        <taxon>Gammaproteobacteria</taxon>
        <taxon>Enterobacterales</taxon>
        <taxon>Morganellaceae</taxon>
        <taxon>Providencia</taxon>
    </lineage>
</organism>
<feature type="chain" id="PRO_5020733749" evidence="1">
    <location>
        <begin position="20"/>
        <end position="65"/>
    </location>
</feature>
<gene>
    <name evidence="2" type="ORF">EC835_11521</name>
</gene>
<protein>
    <submittedName>
        <fullName evidence="2">Uncharacterized protein</fullName>
    </submittedName>
</protein>
<sequence length="65" mass="7042">MKKYLFVLIAGLFPLVSSAGALMGPLQGSGEAGRLNCEKTKPNVGPKSAKKECILIGEKWFIYIE</sequence>